<keyword evidence="1" id="KW-1133">Transmembrane helix</keyword>
<dbReference type="Proteomes" id="UP000199701">
    <property type="component" value="Unassembled WGS sequence"/>
</dbReference>
<evidence type="ECO:0000256" key="1">
    <source>
        <dbReference type="SAM" id="Phobius"/>
    </source>
</evidence>
<dbReference type="EMBL" id="FOJI01000014">
    <property type="protein sequence ID" value="SEW39033.1"/>
    <property type="molecule type" value="Genomic_DNA"/>
</dbReference>
<gene>
    <name evidence="2" type="ORF">SAMN05421659_11484</name>
</gene>
<accession>A0A1I0RE02</accession>
<keyword evidence="1" id="KW-0472">Membrane</keyword>
<dbReference type="AlphaFoldDB" id="A0A1I0RE02"/>
<evidence type="ECO:0000313" key="3">
    <source>
        <dbReference type="Proteomes" id="UP000199701"/>
    </source>
</evidence>
<organism evidence="2 3">
    <name type="scientific">[Clostridium] fimetarium</name>
    <dbReference type="NCBI Taxonomy" id="99656"/>
    <lineage>
        <taxon>Bacteria</taxon>
        <taxon>Bacillati</taxon>
        <taxon>Bacillota</taxon>
        <taxon>Clostridia</taxon>
        <taxon>Lachnospirales</taxon>
        <taxon>Lachnospiraceae</taxon>
    </lineage>
</organism>
<reference evidence="2 3" key="1">
    <citation type="submission" date="2016-10" db="EMBL/GenBank/DDBJ databases">
        <authorList>
            <person name="de Groot N.N."/>
        </authorList>
    </citation>
    <scope>NUCLEOTIDE SEQUENCE [LARGE SCALE GENOMIC DNA]</scope>
    <source>
        <strain evidence="2 3">DSM 9179</strain>
    </source>
</reference>
<proteinExistence type="predicted"/>
<protein>
    <submittedName>
        <fullName evidence="2">Uncharacterized protein</fullName>
    </submittedName>
</protein>
<sequence>MIYLINISLIDKYENYRKGDLMLTTDELTSLSAWASIISLLISFITLIVTSKVNAKINKIYKNQNDEKYFNKKVDVILKGLNEYASLINDNSEQIFNTREYAKLYSAETFILSSWGILHKCDGRVNKKIKKNALIKKFNKVFYLLDKKEKSYSILTKYVNEIITEIEKEKEYDK</sequence>
<feature type="transmembrane region" description="Helical" evidence="1">
    <location>
        <begin position="31"/>
        <end position="50"/>
    </location>
</feature>
<name>A0A1I0RE02_9FIRM</name>
<dbReference type="STRING" id="99656.SAMN05421659_11484"/>
<keyword evidence="1" id="KW-0812">Transmembrane</keyword>
<evidence type="ECO:0000313" key="2">
    <source>
        <dbReference type="EMBL" id="SEW39033.1"/>
    </source>
</evidence>
<keyword evidence="3" id="KW-1185">Reference proteome</keyword>